<dbReference type="GeneID" id="5037873"/>
<proteinExistence type="predicted"/>
<protein>
    <recommendedName>
        <fullName evidence="5">Ion transport domain-containing protein</fullName>
    </recommendedName>
</protein>
<dbReference type="Proteomes" id="UP000000600">
    <property type="component" value="Unassembled WGS sequence"/>
</dbReference>
<dbReference type="EMBL" id="CT868518">
    <property type="protein sequence ID" value="CAK84691.1"/>
    <property type="molecule type" value="Genomic_DNA"/>
</dbReference>
<dbReference type="GO" id="GO:0098855">
    <property type="term" value="C:HCN channel complex"/>
    <property type="evidence" value="ECO:0000318"/>
    <property type="project" value="GO_Central"/>
</dbReference>
<keyword evidence="2" id="KW-0472">Membrane</keyword>
<dbReference type="Gene3D" id="1.10.287.630">
    <property type="entry name" value="Helix hairpin bin"/>
    <property type="match status" value="1"/>
</dbReference>
<feature type="transmembrane region" description="Helical" evidence="2">
    <location>
        <begin position="122"/>
        <end position="146"/>
    </location>
</feature>
<evidence type="ECO:0008006" key="5">
    <source>
        <dbReference type="Google" id="ProtNLM"/>
    </source>
</evidence>
<dbReference type="PANTHER" id="PTHR45689">
    <property type="entry name" value="I[[H]] CHANNEL, ISOFORM E"/>
    <property type="match status" value="1"/>
</dbReference>
<dbReference type="HOGENOM" id="CLU_661344_0_0_1"/>
<feature type="transmembrane region" description="Helical" evidence="2">
    <location>
        <begin position="292"/>
        <end position="310"/>
    </location>
</feature>
<dbReference type="SUPFAM" id="SSF81324">
    <property type="entry name" value="Voltage-gated potassium channels"/>
    <property type="match status" value="1"/>
</dbReference>
<dbReference type="GO" id="GO:0003254">
    <property type="term" value="P:regulation of membrane depolarization"/>
    <property type="evidence" value="ECO:0000318"/>
    <property type="project" value="GO_Central"/>
</dbReference>
<evidence type="ECO:0000256" key="2">
    <source>
        <dbReference type="SAM" id="Phobius"/>
    </source>
</evidence>
<feature type="transmembrane region" description="Helical" evidence="2">
    <location>
        <begin position="187"/>
        <end position="212"/>
    </location>
</feature>
<dbReference type="InterPro" id="IPR051413">
    <property type="entry name" value="K/Na_HCN_channel"/>
</dbReference>
<dbReference type="GO" id="GO:0071805">
    <property type="term" value="P:potassium ion transmembrane transport"/>
    <property type="evidence" value="ECO:0000318"/>
    <property type="project" value="GO_Central"/>
</dbReference>
<dbReference type="KEGG" id="ptm:GSPATT00018887001"/>
<keyword evidence="2" id="KW-1133">Transmembrane helix</keyword>
<dbReference type="PANTHER" id="PTHR45689:SF5">
    <property type="entry name" value="I[[H]] CHANNEL, ISOFORM E"/>
    <property type="match status" value="1"/>
</dbReference>
<feature type="transmembrane region" description="Helical" evidence="2">
    <location>
        <begin position="322"/>
        <end position="343"/>
    </location>
</feature>
<reference evidence="3 4" key="1">
    <citation type="journal article" date="2006" name="Nature">
        <title>Global trends of whole-genome duplications revealed by the ciliate Paramecium tetraurelia.</title>
        <authorList>
            <consortium name="Genoscope"/>
            <person name="Aury J.-M."/>
            <person name="Jaillon O."/>
            <person name="Duret L."/>
            <person name="Noel B."/>
            <person name="Jubin C."/>
            <person name="Porcel B.M."/>
            <person name="Segurens B."/>
            <person name="Daubin V."/>
            <person name="Anthouard V."/>
            <person name="Aiach N."/>
            <person name="Arnaiz O."/>
            <person name="Billaut A."/>
            <person name="Beisson J."/>
            <person name="Blanc I."/>
            <person name="Bouhouche K."/>
            <person name="Camara F."/>
            <person name="Duharcourt S."/>
            <person name="Guigo R."/>
            <person name="Gogendeau D."/>
            <person name="Katinka M."/>
            <person name="Keller A.-M."/>
            <person name="Kissmehl R."/>
            <person name="Klotz C."/>
            <person name="Koll F."/>
            <person name="Le Moue A."/>
            <person name="Lepere C."/>
            <person name="Malinsky S."/>
            <person name="Nowacki M."/>
            <person name="Nowak J.K."/>
            <person name="Plattner H."/>
            <person name="Poulain J."/>
            <person name="Ruiz F."/>
            <person name="Serrano V."/>
            <person name="Zagulski M."/>
            <person name="Dessen P."/>
            <person name="Betermier M."/>
            <person name="Weissenbach J."/>
            <person name="Scarpelli C."/>
            <person name="Schachter V."/>
            <person name="Sperling L."/>
            <person name="Meyer E."/>
            <person name="Cohen J."/>
            <person name="Wincker P."/>
        </authorList>
    </citation>
    <scope>NUCLEOTIDE SEQUENCE [LARGE SCALE GENOMIC DNA]</scope>
    <source>
        <strain evidence="3 4">Stock d4-2</strain>
    </source>
</reference>
<gene>
    <name evidence="3" type="ORF">GSPATT00018887001</name>
</gene>
<keyword evidence="4" id="KW-1185">Reference proteome</keyword>
<sequence length="416" mass="49268">MISHSQSIPRQNDPQGSSHKNIGDPHEVRLVDETETKRMRKSNFNRFKKFVFSQPNSDKEILDKKIISKFISVLKQKAYIYHDCFFNSLQKEILTEKYMTLPNNTFTNNGNKNQIILDFSFYFIWDLLNLFQIIILLFWIIFKIAFNSTNQYLTQVIFILFIVLDIFICLISPYLQKGYMILNKIDVIRNSIPCTIIINLIYSVSTTILLLQDNNDEILLILYAFQLISSFAKLNKIQNKLSDFTSLNFELLVNIGQLVFLLHLSSCIWHIIGINDENSWIYKNNLDESDKITRYCHAFFYSISLLFNVGSSNIIITTNTELIFSSVLIFLSIWICCLILLQLNQYLKHFYEQQLDIFKEMETINAFLNRRKVPFLIKCKVRNYIKYMFQKQKRNDYEIQNILQSLRPDLKEELIL</sequence>
<dbReference type="RefSeq" id="XP_001452088.1">
    <property type="nucleotide sequence ID" value="XM_001452051.1"/>
</dbReference>
<dbReference type="InParanoid" id="A0DNS4"/>
<accession>A0DNS4</accession>
<dbReference type="Gene3D" id="1.10.287.70">
    <property type="match status" value="1"/>
</dbReference>
<dbReference type="OrthoDB" id="415460at2759"/>
<keyword evidence="2" id="KW-0812">Transmembrane</keyword>
<dbReference type="STRING" id="5888.A0DNS4"/>
<dbReference type="AlphaFoldDB" id="A0DNS4"/>
<dbReference type="GO" id="GO:0035725">
    <property type="term" value="P:sodium ion transmembrane transport"/>
    <property type="evidence" value="ECO:0000318"/>
    <property type="project" value="GO_Central"/>
</dbReference>
<dbReference type="GO" id="GO:0005249">
    <property type="term" value="F:voltage-gated potassium channel activity"/>
    <property type="evidence" value="ECO:0000318"/>
    <property type="project" value="GO_Central"/>
</dbReference>
<feature type="region of interest" description="Disordered" evidence="1">
    <location>
        <begin position="1"/>
        <end position="32"/>
    </location>
</feature>
<organism evidence="3 4">
    <name type="scientific">Paramecium tetraurelia</name>
    <dbReference type="NCBI Taxonomy" id="5888"/>
    <lineage>
        <taxon>Eukaryota</taxon>
        <taxon>Sar</taxon>
        <taxon>Alveolata</taxon>
        <taxon>Ciliophora</taxon>
        <taxon>Intramacronucleata</taxon>
        <taxon>Oligohymenophorea</taxon>
        <taxon>Peniculida</taxon>
        <taxon>Parameciidae</taxon>
        <taxon>Paramecium</taxon>
    </lineage>
</organism>
<evidence type="ECO:0000256" key="1">
    <source>
        <dbReference type="SAM" id="MobiDB-lite"/>
    </source>
</evidence>
<evidence type="ECO:0000313" key="3">
    <source>
        <dbReference type="EMBL" id="CAK84691.1"/>
    </source>
</evidence>
<feature type="compositionally biased region" description="Basic and acidic residues" evidence="1">
    <location>
        <begin position="21"/>
        <end position="32"/>
    </location>
</feature>
<feature type="transmembrane region" description="Helical" evidence="2">
    <location>
        <begin position="152"/>
        <end position="175"/>
    </location>
</feature>
<name>A0DNS4_PARTE</name>
<evidence type="ECO:0000313" key="4">
    <source>
        <dbReference type="Proteomes" id="UP000000600"/>
    </source>
</evidence>
<dbReference type="eggNOG" id="KOG0498">
    <property type="taxonomic scope" value="Eukaryota"/>
</dbReference>
<feature type="transmembrane region" description="Helical" evidence="2">
    <location>
        <begin position="247"/>
        <end position="272"/>
    </location>
</feature>
<feature type="compositionally biased region" description="Polar residues" evidence="1">
    <location>
        <begin position="1"/>
        <end position="20"/>
    </location>
</feature>